<evidence type="ECO:0000313" key="3">
    <source>
        <dbReference type="Proteomes" id="UP000828390"/>
    </source>
</evidence>
<evidence type="ECO:0000313" key="2">
    <source>
        <dbReference type="EMBL" id="KAH3848384.1"/>
    </source>
</evidence>
<proteinExistence type="predicted"/>
<gene>
    <name evidence="2" type="ORF">DPMN_090745</name>
</gene>
<evidence type="ECO:0000256" key="1">
    <source>
        <dbReference type="SAM" id="MobiDB-lite"/>
    </source>
</evidence>
<accession>A0A9D4QYL3</accession>
<dbReference type="Proteomes" id="UP000828390">
    <property type="component" value="Unassembled WGS sequence"/>
</dbReference>
<reference evidence="2" key="1">
    <citation type="journal article" date="2019" name="bioRxiv">
        <title>The Genome of the Zebra Mussel, Dreissena polymorpha: A Resource for Invasive Species Research.</title>
        <authorList>
            <person name="McCartney M.A."/>
            <person name="Auch B."/>
            <person name="Kono T."/>
            <person name="Mallez S."/>
            <person name="Zhang Y."/>
            <person name="Obille A."/>
            <person name="Becker A."/>
            <person name="Abrahante J.E."/>
            <person name="Garbe J."/>
            <person name="Badalamenti J.P."/>
            <person name="Herman A."/>
            <person name="Mangelson H."/>
            <person name="Liachko I."/>
            <person name="Sullivan S."/>
            <person name="Sone E.D."/>
            <person name="Koren S."/>
            <person name="Silverstein K.A.T."/>
            <person name="Beckman K.B."/>
            <person name="Gohl D.M."/>
        </authorList>
    </citation>
    <scope>NUCLEOTIDE SEQUENCE</scope>
    <source>
        <strain evidence="2">Duluth1</strain>
        <tissue evidence="2">Whole animal</tissue>
    </source>
</reference>
<feature type="region of interest" description="Disordered" evidence="1">
    <location>
        <begin position="1"/>
        <end position="34"/>
    </location>
</feature>
<sequence length="97" mass="11225">MSMTREDSADESEDRPVMTEKTLGAEGGIDVSDTMKISEEDRKLLKAFHAMKVNPKFGRQDDDDIAIFLKRYRERQLQTESFRKTTPQRNVKKESPS</sequence>
<dbReference type="AlphaFoldDB" id="A0A9D4QYL3"/>
<feature type="region of interest" description="Disordered" evidence="1">
    <location>
        <begin position="77"/>
        <end position="97"/>
    </location>
</feature>
<protein>
    <submittedName>
        <fullName evidence="2">Uncharacterized protein</fullName>
    </submittedName>
</protein>
<name>A0A9D4QYL3_DREPO</name>
<comment type="caution">
    <text evidence="2">The sequence shown here is derived from an EMBL/GenBank/DDBJ whole genome shotgun (WGS) entry which is preliminary data.</text>
</comment>
<dbReference type="EMBL" id="JAIWYP010000003">
    <property type="protein sequence ID" value="KAH3848384.1"/>
    <property type="molecule type" value="Genomic_DNA"/>
</dbReference>
<keyword evidence="3" id="KW-1185">Reference proteome</keyword>
<reference evidence="2" key="2">
    <citation type="submission" date="2020-11" db="EMBL/GenBank/DDBJ databases">
        <authorList>
            <person name="McCartney M.A."/>
            <person name="Auch B."/>
            <person name="Kono T."/>
            <person name="Mallez S."/>
            <person name="Becker A."/>
            <person name="Gohl D.M."/>
            <person name="Silverstein K.A.T."/>
            <person name="Koren S."/>
            <person name="Bechman K.B."/>
            <person name="Herman A."/>
            <person name="Abrahante J.E."/>
            <person name="Garbe J."/>
        </authorList>
    </citation>
    <scope>NUCLEOTIDE SEQUENCE</scope>
    <source>
        <strain evidence="2">Duluth1</strain>
        <tissue evidence="2">Whole animal</tissue>
    </source>
</reference>
<organism evidence="2 3">
    <name type="scientific">Dreissena polymorpha</name>
    <name type="common">Zebra mussel</name>
    <name type="synonym">Mytilus polymorpha</name>
    <dbReference type="NCBI Taxonomy" id="45954"/>
    <lineage>
        <taxon>Eukaryota</taxon>
        <taxon>Metazoa</taxon>
        <taxon>Spiralia</taxon>
        <taxon>Lophotrochozoa</taxon>
        <taxon>Mollusca</taxon>
        <taxon>Bivalvia</taxon>
        <taxon>Autobranchia</taxon>
        <taxon>Heteroconchia</taxon>
        <taxon>Euheterodonta</taxon>
        <taxon>Imparidentia</taxon>
        <taxon>Neoheterodontei</taxon>
        <taxon>Myida</taxon>
        <taxon>Dreissenoidea</taxon>
        <taxon>Dreissenidae</taxon>
        <taxon>Dreissena</taxon>
    </lineage>
</organism>